<dbReference type="PANTHER" id="PTHR23133:SF2">
    <property type="entry name" value="IMIDAZOLEGLYCEROL-PHOSPHATE DEHYDRATASE"/>
    <property type="match status" value="1"/>
</dbReference>
<keyword evidence="6" id="KW-0963">Cytoplasm</keyword>
<dbReference type="STRING" id="634498.mru_2139"/>
<dbReference type="InterPro" id="IPR000807">
    <property type="entry name" value="ImidazoleglycerolP_deHydtase"/>
</dbReference>
<dbReference type="InterPro" id="IPR020568">
    <property type="entry name" value="Ribosomal_Su5_D2-typ_SF"/>
</dbReference>
<evidence type="ECO:0000256" key="3">
    <source>
        <dbReference type="ARBA" id="ARBA00022605"/>
    </source>
</evidence>
<evidence type="ECO:0000256" key="1">
    <source>
        <dbReference type="ARBA" id="ARBA00005047"/>
    </source>
</evidence>
<sequence length="200" mass="22355">MNIEKRDIMERTAKVSRKTSETDIEIEMNIDGKGKYDIDTGVKFFDHMLESFSRHSFIDLNIKAIGDIEIDDHHTVEDVGILLGEAFAKAIGDKKGIRRMGHAIVPMDDSVATVAIDISGRSYCNMSLDFRNDKIGDLSSDIIVHFFESFASSAKINIYGTCEGFNDHHKAEAVFKAFAKSIYDACKIEHDEILSTKGVL</sequence>
<dbReference type="KEGG" id="mru:mru_2139"/>
<evidence type="ECO:0000313" key="8">
    <source>
        <dbReference type="Proteomes" id="UP000008680"/>
    </source>
</evidence>
<comment type="pathway">
    <text evidence="1 6">Amino-acid biosynthesis; L-histidine biosynthesis; L-histidine from 5-phospho-alpha-D-ribose 1-diphosphate: step 6/9.</text>
</comment>
<keyword evidence="3 6" id="KW-0028">Amino-acid biosynthesis</keyword>
<keyword evidence="4 6" id="KW-0368">Histidine biosynthesis</keyword>
<dbReference type="GO" id="GO:0005737">
    <property type="term" value="C:cytoplasm"/>
    <property type="evidence" value="ECO:0007669"/>
    <property type="project" value="UniProtKB-SubCell"/>
</dbReference>
<evidence type="ECO:0000256" key="5">
    <source>
        <dbReference type="ARBA" id="ARBA00023239"/>
    </source>
</evidence>
<dbReference type="eggNOG" id="arCOG04398">
    <property type="taxonomic scope" value="Archaea"/>
</dbReference>
<dbReference type="AlphaFoldDB" id="D3E115"/>
<dbReference type="PROSITE" id="PS00955">
    <property type="entry name" value="IGP_DEHYDRATASE_2"/>
    <property type="match status" value="1"/>
</dbReference>
<evidence type="ECO:0000313" key="7">
    <source>
        <dbReference type="EMBL" id="ADC47989.1"/>
    </source>
</evidence>
<comment type="similarity">
    <text evidence="6">Belongs to the imidazoleglycerol-phosphate dehydratase family.</text>
</comment>
<dbReference type="EMBL" id="CP001719">
    <property type="protein sequence ID" value="ADC47989.1"/>
    <property type="molecule type" value="Genomic_DNA"/>
</dbReference>
<evidence type="ECO:0000256" key="6">
    <source>
        <dbReference type="HAMAP-Rule" id="MF_00076"/>
    </source>
</evidence>
<comment type="subcellular location">
    <subcellularLocation>
        <location evidence="6">Cytoplasm</location>
    </subcellularLocation>
</comment>
<keyword evidence="5 6" id="KW-0456">Lyase</keyword>
<dbReference type="EC" id="4.2.1.19" evidence="6"/>
<dbReference type="FunFam" id="3.30.230.40:FF:000001">
    <property type="entry name" value="Imidazoleglycerol-phosphate dehydratase HisB"/>
    <property type="match status" value="1"/>
</dbReference>
<comment type="catalytic activity">
    <reaction evidence="6">
        <text>D-erythro-1-(imidazol-4-yl)glycerol 3-phosphate = 3-(imidazol-4-yl)-2-oxopropyl phosphate + H2O</text>
        <dbReference type="Rhea" id="RHEA:11040"/>
        <dbReference type="ChEBI" id="CHEBI:15377"/>
        <dbReference type="ChEBI" id="CHEBI:57766"/>
        <dbReference type="ChEBI" id="CHEBI:58278"/>
        <dbReference type="EC" id="4.2.1.19"/>
    </reaction>
</comment>
<proteinExistence type="inferred from homology"/>
<dbReference type="InterPro" id="IPR020565">
    <property type="entry name" value="ImidazoleglycerP_deHydtase_CS"/>
</dbReference>
<protein>
    <recommendedName>
        <fullName evidence="2 6">Imidazoleglycerol-phosphate dehydratase</fullName>
        <shortName evidence="6">IGPD</shortName>
        <ecNumber evidence="6">4.2.1.19</ecNumber>
    </recommendedName>
</protein>
<dbReference type="GO" id="GO:0004424">
    <property type="term" value="F:imidazoleglycerol-phosphate dehydratase activity"/>
    <property type="evidence" value="ECO:0007669"/>
    <property type="project" value="UniProtKB-UniRule"/>
</dbReference>
<gene>
    <name evidence="6 7" type="primary">hisB</name>
    <name evidence="7" type="ordered locus">mru_2139</name>
</gene>
<dbReference type="UniPathway" id="UPA00031">
    <property type="reaction ID" value="UER00011"/>
</dbReference>
<dbReference type="Gene3D" id="3.30.230.40">
    <property type="entry name" value="Imidazole glycerol phosphate dehydratase, domain 1"/>
    <property type="match status" value="2"/>
</dbReference>
<keyword evidence="8" id="KW-1185">Reference proteome</keyword>
<dbReference type="NCBIfam" id="NF002114">
    <property type="entry name" value="PRK00951.2-4"/>
    <property type="match status" value="1"/>
</dbReference>
<evidence type="ECO:0000256" key="4">
    <source>
        <dbReference type="ARBA" id="ARBA00023102"/>
    </source>
</evidence>
<dbReference type="CDD" id="cd07914">
    <property type="entry name" value="IGPD"/>
    <property type="match status" value="1"/>
</dbReference>
<dbReference type="Proteomes" id="UP000008680">
    <property type="component" value="Chromosome"/>
</dbReference>
<dbReference type="SUPFAM" id="SSF54211">
    <property type="entry name" value="Ribosomal protein S5 domain 2-like"/>
    <property type="match status" value="2"/>
</dbReference>
<dbReference type="HOGENOM" id="CLU_044308_2_0_2"/>
<name>D3E115_METRM</name>
<dbReference type="PATRIC" id="fig|634498.28.peg.2140"/>
<dbReference type="HAMAP" id="MF_00076">
    <property type="entry name" value="HisB"/>
    <property type="match status" value="1"/>
</dbReference>
<dbReference type="NCBIfam" id="NF002111">
    <property type="entry name" value="PRK00951.2-1"/>
    <property type="match status" value="1"/>
</dbReference>
<dbReference type="PROSITE" id="PS00954">
    <property type="entry name" value="IGP_DEHYDRATASE_1"/>
    <property type="match status" value="1"/>
</dbReference>
<dbReference type="InterPro" id="IPR038494">
    <property type="entry name" value="IGPD_sf"/>
</dbReference>
<dbReference type="GO" id="GO:0000105">
    <property type="term" value="P:L-histidine biosynthetic process"/>
    <property type="evidence" value="ECO:0007669"/>
    <property type="project" value="UniProtKB-UniRule"/>
</dbReference>
<organism evidence="7 8">
    <name type="scientific">Methanobrevibacter ruminantium (strain ATCC 35063 / DSM 1093 / JCM 13430 / OCM 146 / M1)</name>
    <name type="common">Methanobacterium ruminantium</name>
    <dbReference type="NCBI Taxonomy" id="634498"/>
    <lineage>
        <taxon>Archaea</taxon>
        <taxon>Methanobacteriati</taxon>
        <taxon>Methanobacteriota</taxon>
        <taxon>Methanomada group</taxon>
        <taxon>Methanobacteria</taxon>
        <taxon>Methanobacteriales</taxon>
        <taxon>Methanobacteriaceae</taxon>
        <taxon>Methanobrevibacter</taxon>
    </lineage>
</organism>
<dbReference type="PANTHER" id="PTHR23133">
    <property type="entry name" value="IMIDAZOLEGLYCEROL-PHOSPHATE DEHYDRATASE HIS7"/>
    <property type="match status" value="1"/>
</dbReference>
<reference evidence="7 8" key="1">
    <citation type="journal article" date="2010" name="PLoS ONE">
        <title>The genome sequence of the rumen methanogen Methanobrevibacter ruminantium reveals new possibilities for controlling ruminant methane emissions.</title>
        <authorList>
            <person name="Leahy S.C."/>
            <person name="Kelly W.J."/>
            <person name="Altermann E."/>
            <person name="Ronimus R.S."/>
            <person name="Yeoman C.J."/>
            <person name="Pacheco D.M."/>
            <person name="Li D."/>
            <person name="Kong Z."/>
            <person name="McTavish S."/>
            <person name="Sang C."/>
            <person name="Lambie S.C."/>
            <person name="Janssen P.H."/>
            <person name="Dey D."/>
            <person name="Attwood G.T."/>
        </authorList>
    </citation>
    <scope>NUCLEOTIDE SEQUENCE [LARGE SCALE GENOMIC DNA]</scope>
    <source>
        <strain evidence="8">ATCC 35063 / DSM 1093 / JCM 13430 / OCM 146 / M1</strain>
    </source>
</reference>
<accession>D3E115</accession>
<dbReference type="Pfam" id="PF00475">
    <property type="entry name" value="IGPD"/>
    <property type="match status" value="1"/>
</dbReference>
<evidence type="ECO:0000256" key="2">
    <source>
        <dbReference type="ARBA" id="ARBA00016664"/>
    </source>
</evidence>
<dbReference type="FunFam" id="3.30.230.40:FF:000003">
    <property type="entry name" value="Imidazoleglycerol-phosphate dehydratase HisB"/>
    <property type="match status" value="1"/>
</dbReference>